<dbReference type="UniPathway" id="UPA00378"/>
<evidence type="ECO:0000256" key="6">
    <source>
        <dbReference type="ARBA" id="ARBA00022692"/>
    </source>
</evidence>
<accession>A0A210Q8P1</accession>
<dbReference type="GO" id="GO:0008378">
    <property type="term" value="F:galactosyltransferase activity"/>
    <property type="evidence" value="ECO:0007669"/>
    <property type="project" value="TreeGrafter"/>
</dbReference>
<dbReference type="PANTHER" id="PTHR19300">
    <property type="entry name" value="BETA-1,4-GALACTOSYLTRANSFERASE"/>
    <property type="match status" value="1"/>
</dbReference>
<evidence type="ECO:0000256" key="5">
    <source>
        <dbReference type="ARBA" id="ARBA00022679"/>
    </source>
</evidence>
<comment type="function">
    <text evidence="11">Catalyses the transfer of galactose onto proteins or lipids.</text>
</comment>
<dbReference type="EC" id="2.4.1.-" evidence="11"/>
<dbReference type="Gene3D" id="3.90.550.10">
    <property type="entry name" value="Spore Coat Polysaccharide Biosynthesis Protein SpsA, Chain A"/>
    <property type="match status" value="1"/>
</dbReference>
<dbReference type="PANTHER" id="PTHR19300:SF57">
    <property type="entry name" value="BETA-1,4-N-ACETYLGALACTOSAMINYLTRANSFERASE"/>
    <property type="match status" value="1"/>
</dbReference>
<dbReference type="InterPro" id="IPR029044">
    <property type="entry name" value="Nucleotide-diphossugar_trans"/>
</dbReference>
<keyword evidence="4 11" id="KW-0328">Glycosyltransferase</keyword>
<dbReference type="SUPFAM" id="SSF53448">
    <property type="entry name" value="Nucleotide-diphospho-sugar transferases"/>
    <property type="match status" value="1"/>
</dbReference>
<gene>
    <name evidence="14" type="ORF">KP79_PYT01603</name>
</gene>
<keyword evidence="5 11" id="KW-0808">Transferase</keyword>
<dbReference type="InterPro" id="IPR027791">
    <property type="entry name" value="Galactosyl_T_C"/>
</dbReference>
<evidence type="ECO:0000259" key="13">
    <source>
        <dbReference type="Pfam" id="PF13733"/>
    </source>
</evidence>
<dbReference type="InterPro" id="IPR003859">
    <property type="entry name" value="Galactosyl_T"/>
</dbReference>
<comment type="caution">
    <text evidence="14">The sequence shown here is derived from an EMBL/GenBank/DDBJ whole genome shotgun (WGS) entry which is preliminary data.</text>
</comment>
<dbReference type="Pfam" id="PF13733">
    <property type="entry name" value="Glyco_transf_7N"/>
    <property type="match status" value="1"/>
</dbReference>
<evidence type="ECO:0000256" key="2">
    <source>
        <dbReference type="ARBA" id="ARBA00004922"/>
    </source>
</evidence>
<evidence type="ECO:0000313" key="14">
    <source>
        <dbReference type="EMBL" id="OWF45120.1"/>
    </source>
</evidence>
<evidence type="ECO:0000256" key="9">
    <source>
        <dbReference type="ARBA" id="ARBA00023136"/>
    </source>
</evidence>
<name>A0A210Q8P1_MIZYE</name>
<feature type="domain" description="Galactosyltransferase N-terminal" evidence="13">
    <location>
        <begin position="92"/>
        <end position="223"/>
    </location>
</feature>
<evidence type="ECO:0000259" key="12">
    <source>
        <dbReference type="Pfam" id="PF02709"/>
    </source>
</evidence>
<comment type="similarity">
    <text evidence="3 11">Belongs to the glycosyltransferase 7 family.</text>
</comment>
<organism evidence="14 15">
    <name type="scientific">Mizuhopecten yessoensis</name>
    <name type="common">Japanese scallop</name>
    <name type="synonym">Patinopecten yessoensis</name>
    <dbReference type="NCBI Taxonomy" id="6573"/>
    <lineage>
        <taxon>Eukaryota</taxon>
        <taxon>Metazoa</taxon>
        <taxon>Spiralia</taxon>
        <taxon>Lophotrochozoa</taxon>
        <taxon>Mollusca</taxon>
        <taxon>Bivalvia</taxon>
        <taxon>Autobranchia</taxon>
        <taxon>Pteriomorphia</taxon>
        <taxon>Pectinida</taxon>
        <taxon>Pectinoidea</taxon>
        <taxon>Pectinidae</taxon>
        <taxon>Mizuhopecten</taxon>
    </lineage>
</organism>
<keyword evidence="8 11" id="KW-1133">Transmembrane helix</keyword>
<dbReference type="Pfam" id="PF02709">
    <property type="entry name" value="Glyco_transf_7C"/>
    <property type="match status" value="1"/>
</dbReference>
<evidence type="ECO:0000256" key="7">
    <source>
        <dbReference type="ARBA" id="ARBA00022968"/>
    </source>
</evidence>
<keyword evidence="10 11" id="KW-0325">Glycoprotein</keyword>
<evidence type="ECO:0000256" key="11">
    <source>
        <dbReference type="RuleBase" id="RU368121"/>
    </source>
</evidence>
<dbReference type="GO" id="GO:0016020">
    <property type="term" value="C:membrane"/>
    <property type="evidence" value="ECO:0007669"/>
    <property type="project" value="UniProtKB-SubCell"/>
</dbReference>
<feature type="transmembrane region" description="Helical" evidence="11">
    <location>
        <begin position="15"/>
        <end position="37"/>
    </location>
</feature>
<comment type="subcellular location">
    <subcellularLocation>
        <location evidence="1">Membrane</location>
        <topology evidence="1">Single-pass type II membrane protein</topology>
    </subcellularLocation>
</comment>
<comment type="pathway">
    <text evidence="2 11">Protein modification; protein glycosylation.</text>
</comment>
<dbReference type="GO" id="GO:0005975">
    <property type="term" value="P:carbohydrate metabolic process"/>
    <property type="evidence" value="ECO:0007669"/>
    <property type="project" value="InterPro"/>
</dbReference>
<keyword evidence="6 11" id="KW-0812">Transmembrane</keyword>
<dbReference type="CDD" id="cd00899">
    <property type="entry name" value="b4GalT"/>
    <property type="match status" value="1"/>
</dbReference>
<dbReference type="OrthoDB" id="10016069at2759"/>
<dbReference type="Proteomes" id="UP000242188">
    <property type="component" value="Unassembled WGS sequence"/>
</dbReference>
<reference evidence="14 15" key="1">
    <citation type="journal article" date="2017" name="Nat. Ecol. Evol.">
        <title>Scallop genome provides insights into evolution of bilaterian karyotype and development.</title>
        <authorList>
            <person name="Wang S."/>
            <person name="Zhang J."/>
            <person name="Jiao W."/>
            <person name="Li J."/>
            <person name="Xun X."/>
            <person name="Sun Y."/>
            <person name="Guo X."/>
            <person name="Huan P."/>
            <person name="Dong B."/>
            <person name="Zhang L."/>
            <person name="Hu X."/>
            <person name="Sun X."/>
            <person name="Wang J."/>
            <person name="Zhao C."/>
            <person name="Wang Y."/>
            <person name="Wang D."/>
            <person name="Huang X."/>
            <person name="Wang R."/>
            <person name="Lv J."/>
            <person name="Li Y."/>
            <person name="Zhang Z."/>
            <person name="Liu B."/>
            <person name="Lu W."/>
            <person name="Hui Y."/>
            <person name="Liang J."/>
            <person name="Zhou Z."/>
            <person name="Hou R."/>
            <person name="Li X."/>
            <person name="Liu Y."/>
            <person name="Li H."/>
            <person name="Ning X."/>
            <person name="Lin Y."/>
            <person name="Zhao L."/>
            <person name="Xing Q."/>
            <person name="Dou J."/>
            <person name="Li Y."/>
            <person name="Mao J."/>
            <person name="Guo H."/>
            <person name="Dou H."/>
            <person name="Li T."/>
            <person name="Mu C."/>
            <person name="Jiang W."/>
            <person name="Fu Q."/>
            <person name="Fu X."/>
            <person name="Miao Y."/>
            <person name="Liu J."/>
            <person name="Yu Q."/>
            <person name="Li R."/>
            <person name="Liao H."/>
            <person name="Li X."/>
            <person name="Kong Y."/>
            <person name="Jiang Z."/>
            <person name="Chourrout D."/>
            <person name="Li R."/>
            <person name="Bao Z."/>
        </authorList>
    </citation>
    <scope>NUCLEOTIDE SEQUENCE [LARGE SCALE GENOMIC DNA]</scope>
    <source>
        <strain evidence="14 15">PY_sf001</strain>
    </source>
</reference>
<dbReference type="PRINTS" id="PR02050">
    <property type="entry name" value="B14GALTRFASE"/>
</dbReference>
<feature type="domain" description="Galactosyltransferase C-terminal" evidence="12">
    <location>
        <begin position="228"/>
        <end position="304"/>
    </location>
</feature>
<proteinExistence type="inferred from homology"/>
<evidence type="ECO:0000256" key="4">
    <source>
        <dbReference type="ARBA" id="ARBA00022676"/>
    </source>
</evidence>
<keyword evidence="9 11" id="KW-0472">Membrane</keyword>
<evidence type="ECO:0000256" key="3">
    <source>
        <dbReference type="ARBA" id="ARBA00005735"/>
    </source>
</evidence>
<keyword evidence="15" id="KW-1185">Reference proteome</keyword>
<evidence type="ECO:0000256" key="8">
    <source>
        <dbReference type="ARBA" id="ARBA00022989"/>
    </source>
</evidence>
<evidence type="ECO:0000256" key="1">
    <source>
        <dbReference type="ARBA" id="ARBA00004606"/>
    </source>
</evidence>
<dbReference type="InterPro" id="IPR027995">
    <property type="entry name" value="Galactosyl_T_N"/>
</dbReference>
<dbReference type="EMBL" id="NEDP02004574">
    <property type="protein sequence ID" value="OWF45120.1"/>
    <property type="molecule type" value="Genomic_DNA"/>
</dbReference>
<sequence length="362" mass="41449">MATKDSRHTTFLRTSIKFCLALVIVFLIFQVGFYFLVESKQLRTIYANVEIIRNYSGRIANKLQKNLGPANATAMNMVVIEKTKRTDILQDCPPIPTKLVGPLATYRHAPSIAEMEMEFKYLETGGYFSPTECRSDQRVAIVIPYRNRELHLRTLLYNLHAMLQRQQINYRIFVIEQAGNNTFNRGLLMNIGYTEAIKSDNYTCFVFHDVDLIPEDDRIYYGCGKNPRHLSAAIDKFNYRLPYGSIVGGVTQLRKDDVEKINGFSNMYFGWGGEDDDLGVRLKNAQLKIERYSMVISRYKMLKHVKDQGNAPNPNRIKLLKTAASRMKTDGVNNLKYKVLNTYRGKLFTNVTVAVTGADYAI</sequence>
<dbReference type="GO" id="GO:0005794">
    <property type="term" value="C:Golgi apparatus"/>
    <property type="evidence" value="ECO:0007669"/>
    <property type="project" value="TreeGrafter"/>
</dbReference>
<dbReference type="AlphaFoldDB" id="A0A210Q8P1"/>
<keyword evidence="7 11" id="KW-0735">Signal-anchor</keyword>
<protein>
    <recommendedName>
        <fullName evidence="11">Beta-1,4-galactosyltransferase</fullName>
        <ecNumber evidence="11">2.4.1.-</ecNumber>
    </recommendedName>
</protein>
<evidence type="ECO:0000256" key="10">
    <source>
        <dbReference type="ARBA" id="ARBA00023180"/>
    </source>
</evidence>
<evidence type="ECO:0000313" key="15">
    <source>
        <dbReference type="Proteomes" id="UP000242188"/>
    </source>
</evidence>